<protein>
    <submittedName>
        <fullName evidence="4">Gfo/Idh/MocA family protein</fullName>
    </submittedName>
</protein>
<dbReference type="InterPro" id="IPR050463">
    <property type="entry name" value="Gfo/Idh/MocA_oxidrdct_glycsds"/>
</dbReference>
<reference evidence="5" key="1">
    <citation type="journal article" date="2019" name="Int. J. Syst. Evol. Microbiol.">
        <title>The Global Catalogue of Microorganisms (GCM) 10K type strain sequencing project: providing services to taxonomists for standard genome sequencing and annotation.</title>
        <authorList>
            <consortium name="The Broad Institute Genomics Platform"/>
            <consortium name="The Broad Institute Genome Sequencing Center for Infectious Disease"/>
            <person name="Wu L."/>
            <person name="Ma J."/>
        </authorList>
    </citation>
    <scope>NUCLEOTIDE SEQUENCE [LARGE SCALE GENOMIC DNA]</scope>
    <source>
        <strain evidence="5">CGMCC 4.7177</strain>
    </source>
</reference>
<evidence type="ECO:0000313" key="4">
    <source>
        <dbReference type="EMBL" id="MFC4502715.1"/>
    </source>
</evidence>
<feature type="domain" description="Gfo/Idh/MocA-like oxidoreductase N-terminal" evidence="2">
    <location>
        <begin position="9"/>
        <end position="127"/>
    </location>
</feature>
<dbReference type="RefSeq" id="WP_381168662.1">
    <property type="nucleotide sequence ID" value="NZ_JBHSFK010000016.1"/>
</dbReference>
<dbReference type="EMBL" id="JBHSFK010000016">
    <property type="protein sequence ID" value="MFC4502715.1"/>
    <property type="molecule type" value="Genomic_DNA"/>
</dbReference>
<evidence type="ECO:0000256" key="1">
    <source>
        <dbReference type="ARBA" id="ARBA00023002"/>
    </source>
</evidence>
<keyword evidence="5" id="KW-1185">Reference proteome</keyword>
<gene>
    <name evidence="4" type="ORF">ACFPIH_24915</name>
</gene>
<dbReference type="Pfam" id="PF01408">
    <property type="entry name" value="GFO_IDH_MocA"/>
    <property type="match status" value="1"/>
</dbReference>
<dbReference type="Proteomes" id="UP001595839">
    <property type="component" value="Unassembled WGS sequence"/>
</dbReference>
<organism evidence="4 5">
    <name type="scientific">Streptomyces vulcanius</name>
    <dbReference type="NCBI Taxonomy" id="1441876"/>
    <lineage>
        <taxon>Bacteria</taxon>
        <taxon>Bacillati</taxon>
        <taxon>Actinomycetota</taxon>
        <taxon>Actinomycetes</taxon>
        <taxon>Kitasatosporales</taxon>
        <taxon>Streptomycetaceae</taxon>
        <taxon>Streptomyces</taxon>
    </lineage>
</organism>
<evidence type="ECO:0000259" key="3">
    <source>
        <dbReference type="Pfam" id="PF22725"/>
    </source>
</evidence>
<dbReference type="SUPFAM" id="SSF51735">
    <property type="entry name" value="NAD(P)-binding Rossmann-fold domains"/>
    <property type="match status" value="1"/>
</dbReference>
<dbReference type="Gene3D" id="3.30.360.10">
    <property type="entry name" value="Dihydrodipicolinate Reductase, domain 2"/>
    <property type="match status" value="1"/>
</dbReference>
<proteinExistence type="predicted"/>
<name>A0ABV9AVN8_9ACTN</name>
<dbReference type="Pfam" id="PF22725">
    <property type="entry name" value="GFO_IDH_MocA_C3"/>
    <property type="match status" value="1"/>
</dbReference>
<keyword evidence="1" id="KW-0560">Oxidoreductase</keyword>
<sequence length="387" mass="42273">MEQQAQPPLRVGMVGYAFMGAAHSQGWRTAGRVFDLPRQPVLAVICGRDPAAVSAAADRYGWADTETDWRTLVARDDIDLVDICTPGDSHAEIALAALAAGKHVLCEKPLANTVEEAETMARAAETAYARDQLAMVGFNYRRVPATSLARRMIADGRLGTLRHVRVTCLQEWLVDPEFPLTWRLRREQAGSGSLGDLGAHIVDLAQYLAGERLAGVSALTETFVRERPLTDGTEGRRTGAVTVDDAALFTGRFASGALASFEATRYATGRKNALRLELNGERGSLAFDLERLNELWFHDAGQPAAEAGFRRILVTEPDHPYLDAWWPPGHGLGYEHTFVHQARDLVHAIAEGRRPEPSFADGLQMQRVLAAVEESAAKNSVHTPTSD</sequence>
<dbReference type="PANTHER" id="PTHR43818:SF11">
    <property type="entry name" value="BCDNA.GH03377"/>
    <property type="match status" value="1"/>
</dbReference>
<evidence type="ECO:0000259" key="2">
    <source>
        <dbReference type="Pfam" id="PF01408"/>
    </source>
</evidence>
<evidence type="ECO:0000313" key="5">
    <source>
        <dbReference type="Proteomes" id="UP001595839"/>
    </source>
</evidence>
<accession>A0ABV9AVN8</accession>
<dbReference type="SUPFAM" id="SSF55347">
    <property type="entry name" value="Glyceraldehyde-3-phosphate dehydrogenase-like, C-terminal domain"/>
    <property type="match status" value="1"/>
</dbReference>
<feature type="domain" description="GFO/IDH/MocA-like oxidoreductase" evidence="3">
    <location>
        <begin position="149"/>
        <end position="285"/>
    </location>
</feature>
<dbReference type="Gene3D" id="3.40.50.720">
    <property type="entry name" value="NAD(P)-binding Rossmann-like Domain"/>
    <property type="match status" value="1"/>
</dbReference>
<dbReference type="InterPro" id="IPR055170">
    <property type="entry name" value="GFO_IDH_MocA-like_dom"/>
</dbReference>
<dbReference type="PANTHER" id="PTHR43818">
    <property type="entry name" value="BCDNA.GH03377"/>
    <property type="match status" value="1"/>
</dbReference>
<dbReference type="InterPro" id="IPR036291">
    <property type="entry name" value="NAD(P)-bd_dom_sf"/>
</dbReference>
<dbReference type="InterPro" id="IPR000683">
    <property type="entry name" value="Gfo/Idh/MocA-like_OxRdtase_N"/>
</dbReference>
<comment type="caution">
    <text evidence="4">The sequence shown here is derived from an EMBL/GenBank/DDBJ whole genome shotgun (WGS) entry which is preliminary data.</text>
</comment>